<comment type="caution">
    <text evidence="3">The sequence shown here is derived from an EMBL/GenBank/DDBJ whole genome shotgun (WGS) entry which is preliminary data.</text>
</comment>
<feature type="domain" description="UspA" evidence="2">
    <location>
        <begin position="10"/>
        <end position="147"/>
    </location>
</feature>
<proteinExistence type="inferred from homology"/>
<dbReference type="CDD" id="cd00293">
    <property type="entry name" value="USP-like"/>
    <property type="match status" value="1"/>
</dbReference>
<protein>
    <submittedName>
        <fullName evidence="3">Universal stress protein</fullName>
    </submittedName>
</protein>
<comment type="similarity">
    <text evidence="1">Belongs to the universal stress protein A family.</text>
</comment>
<accession>A0ABV6LLI5</accession>
<dbReference type="EMBL" id="JBHLTP010000003">
    <property type="protein sequence ID" value="MFC0523204.1"/>
    <property type="molecule type" value="Genomic_DNA"/>
</dbReference>
<dbReference type="Proteomes" id="UP001589836">
    <property type="component" value="Unassembled WGS sequence"/>
</dbReference>
<dbReference type="InterPro" id="IPR006015">
    <property type="entry name" value="Universal_stress_UspA"/>
</dbReference>
<evidence type="ECO:0000256" key="1">
    <source>
        <dbReference type="ARBA" id="ARBA00008791"/>
    </source>
</evidence>
<evidence type="ECO:0000313" key="3">
    <source>
        <dbReference type="EMBL" id="MFC0523204.1"/>
    </source>
</evidence>
<dbReference type="InterPro" id="IPR014729">
    <property type="entry name" value="Rossmann-like_a/b/a_fold"/>
</dbReference>
<evidence type="ECO:0000313" key="4">
    <source>
        <dbReference type="Proteomes" id="UP001589836"/>
    </source>
</evidence>
<dbReference type="SUPFAM" id="SSF52402">
    <property type="entry name" value="Adenine nucleotide alpha hydrolases-like"/>
    <property type="match status" value="1"/>
</dbReference>
<dbReference type="PANTHER" id="PTHR31964">
    <property type="entry name" value="ADENINE NUCLEOTIDE ALPHA HYDROLASES-LIKE SUPERFAMILY PROTEIN"/>
    <property type="match status" value="1"/>
</dbReference>
<name>A0ABV6LLI5_9BACI</name>
<keyword evidence="4" id="KW-1185">Reference proteome</keyword>
<dbReference type="PRINTS" id="PR01438">
    <property type="entry name" value="UNVRSLSTRESS"/>
</dbReference>
<organism evidence="3 4">
    <name type="scientific">Pontibacillus salicampi</name>
    <dbReference type="NCBI Taxonomy" id="1449801"/>
    <lineage>
        <taxon>Bacteria</taxon>
        <taxon>Bacillati</taxon>
        <taxon>Bacillota</taxon>
        <taxon>Bacilli</taxon>
        <taxon>Bacillales</taxon>
        <taxon>Bacillaceae</taxon>
        <taxon>Pontibacillus</taxon>
    </lineage>
</organism>
<gene>
    <name evidence="3" type="ORF">ACFFGV_06295</name>
</gene>
<reference evidence="3 4" key="1">
    <citation type="submission" date="2024-09" db="EMBL/GenBank/DDBJ databases">
        <authorList>
            <person name="Sun Q."/>
            <person name="Mori K."/>
        </authorList>
    </citation>
    <scope>NUCLEOTIDE SEQUENCE [LARGE SCALE GENOMIC DNA]</scope>
    <source>
        <strain evidence="3 4">NCAIM B.02529</strain>
    </source>
</reference>
<dbReference type="Pfam" id="PF00582">
    <property type="entry name" value="Usp"/>
    <property type="match status" value="1"/>
</dbReference>
<evidence type="ECO:0000259" key="2">
    <source>
        <dbReference type="Pfam" id="PF00582"/>
    </source>
</evidence>
<dbReference type="InterPro" id="IPR006016">
    <property type="entry name" value="UspA"/>
</dbReference>
<dbReference type="Gene3D" id="3.40.50.620">
    <property type="entry name" value="HUPs"/>
    <property type="match status" value="1"/>
</dbReference>
<dbReference type="PANTHER" id="PTHR31964:SF113">
    <property type="entry name" value="USPA DOMAIN-CONTAINING PROTEIN"/>
    <property type="match status" value="1"/>
</dbReference>
<sequence length="149" mass="16549">MKEWIVMGSSIIVPIDGSSNALAALEEATRLSHQLDCPLVLVNVQHRIETLHTKMFFSKTDIHQYQQELAEKALEDALQQLEGKGISYEEIVRIGYPIHEICEVAKEMEASYIVIGSRGRGPLKGQVFGSVSMGVLQEAECPVIVVKKK</sequence>